<organism evidence="2 3">
    <name type="scientific">Brucella grignonensis</name>
    <dbReference type="NCBI Taxonomy" id="94627"/>
    <lineage>
        <taxon>Bacteria</taxon>
        <taxon>Pseudomonadati</taxon>
        <taxon>Pseudomonadota</taxon>
        <taxon>Alphaproteobacteria</taxon>
        <taxon>Hyphomicrobiales</taxon>
        <taxon>Brucellaceae</taxon>
        <taxon>Brucella/Ochrobactrum group</taxon>
        <taxon>Brucella</taxon>
    </lineage>
</organism>
<dbReference type="Proteomes" id="UP000216478">
    <property type="component" value="Unassembled WGS sequence"/>
</dbReference>
<protein>
    <submittedName>
        <fullName evidence="2">Uncharacterized protein</fullName>
    </submittedName>
</protein>
<dbReference type="EMBL" id="NNRL01000168">
    <property type="protein sequence ID" value="OYR07926.1"/>
    <property type="molecule type" value="Genomic_DNA"/>
</dbReference>
<feature type="region of interest" description="Disordered" evidence="1">
    <location>
        <begin position="1"/>
        <end position="23"/>
    </location>
</feature>
<evidence type="ECO:0000313" key="3">
    <source>
        <dbReference type="Proteomes" id="UP000216478"/>
    </source>
</evidence>
<evidence type="ECO:0000256" key="1">
    <source>
        <dbReference type="SAM" id="MobiDB-lite"/>
    </source>
</evidence>
<dbReference type="AlphaFoldDB" id="A0A256EZQ8"/>
<evidence type="ECO:0000313" key="2">
    <source>
        <dbReference type="EMBL" id="OYR07926.1"/>
    </source>
</evidence>
<name>A0A256EZQ8_9HYPH</name>
<sequence>MSPCRETRATDQSDISRTDDSDLHNRRAFPASSFHWRYSCASVD</sequence>
<reference evidence="2 3" key="1">
    <citation type="submission" date="2017-07" db="EMBL/GenBank/DDBJ databases">
        <title>Phylogenetic study on the rhizospheric bacterium Ochrobactrum sp. A44.</title>
        <authorList>
            <person name="Krzyzanowska D.M."/>
            <person name="Ossowicki A."/>
            <person name="Rajewska M."/>
            <person name="Maciag T."/>
            <person name="Kaczynski Z."/>
            <person name="Czerwicka M."/>
            <person name="Jafra S."/>
        </authorList>
    </citation>
    <scope>NUCLEOTIDE SEQUENCE [LARGE SCALE GENOMIC DNA]</scope>
    <source>
        <strain evidence="2 3">OgA9a</strain>
    </source>
</reference>
<proteinExistence type="predicted"/>
<gene>
    <name evidence="2" type="ORF">CEV33_3583</name>
</gene>
<comment type="caution">
    <text evidence="2">The sequence shown here is derived from an EMBL/GenBank/DDBJ whole genome shotgun (WGS) entry which is preliminary data.</text>
</comment>
<accession>A0A256EZQ8</accession>
<keyword evidence="3" id="KW-1185">Reference proteome</keyword>